<name>A0A6P6RSE5_9EIME</name>
<sequence length="459" mass="49526">MAAALQVASLLRSIAGGREAMGLEGPPFRGPLPRAVRGPSLGGLDGEIHKQPSHQRQRQQQQHPQLQLPAQELLMLTIGEYFRSLSGVLSRWRPFVRPAEALQKLLGAPSLGRAALAQLLPLPLWLILGSQREKLVVQARRMQFQLCMRALGAQRGLLRQSLSLFLGFAHLAAGAGPPTTEDSATPLRTWLTSAQCVLEIYGVVFEHLAVLLSTEAPPVLAIARAGAGCECLGAWQTPDTALDRGSLVLDGASASFKSTTVACDGPLGCGCSPLLSTEAVEHLHRLAWRSVEGALLGAFRFTQSCYLPGSTQVVQQQRQQDSSEARQLQCLCCCCRSVTASEQRRKSSNRKSSVATLEERAGDPTDCLLQQGCLKSLGAALLHWEPCISEQTVSELLLRIHSICPQQQVLLQFLEACTAVATAERSAGRNSSLALAIRVPHRLEAVLRDILAVVATKSR</sequence>
<gene>
    <name evidence="3" type="primary">LOC34618089</name>
</gene>
<organism evidence="2 3">
    <name type="scientific">Cyclospora cayetanensis</name>
    <dbReference type="NCBI Taxonomy" id="88456"/>
    <lineage>
        <taxon>Eukaryota</taxon>
        <taxon>Sar</taxon>
        <taxon>Alveolata</taxon>
        <taxon>Apicomplexa</taxon>
        <taxon>Conoidasida</taxon>
        <taxon>Coccidia</taxon>
        <taxon>Eucoccidiorida</taxon>
        <taxon>Eimeriorina</taxon>
        <taxon>Eimeriidae</taxon>
        <taxon>Cyclospora</taxon>
    </lineage>
</organism>
<dbReference type="Proteomes" id="UP000515125">
    <property type="component" value="Unplaced"/>
</dbReference>
<proteinExistence type="predicted"/>
<feature type="region of interest" description="Disordered" evidence="1">
    <location>
        <begin position="22"/>
        <end position="64"/>
    </location>
</feature>
<evidence type="ECO:0000256" key="1">
    <source>
        <dbReference type="SAM" id="MobiDB-lite"/>
    </source>
</evidence>
<dbReference type="GeneID" id="34618089"/>
<protein>
    <submittedName>
        <fullName evidence="3">Uncharacterized protein LOC34618089</fullName>
    </submittedName>
</protein>
<reference evidence="3" key="1">
    <citation type="submission" date="2025-08" db="UniProtKB">
        <authorList>
            <consortium name="RefSeq"/>
        </authorList>
    </citation>
    <scope>IDENTIFICATION</scope>
</reference>
<dbReference type="AlphaFoldDB" id="A0A6P6RSE5"/>
<dbReference type="RefSeq" id="XP_026190731.1">
    <property type="nucleotide sequence ID" value="XM_026334946.1"/>
</dbReference>
<evidence type="ECO:0000313" key="3">
    <source>
        <dbReference type="RefSeq" id="XP_026190731.1"/>
    </source>
</evidence>
<evidence type="ECO:0000313" key="2">
    <source>
        <dbReference type="Proteomes" id="UP000515125"/>
    </source>
</evidence>
<accession>A0A6P6RSE5</accession>
<keyword evidence="2" id="KW-1185">Reference proteome</keyword>
<dbReference type="OrthoDB" id="10673948at2759"/>